<dbReference type="InterPro" id="IPR020846">
    <property type="entry name" value="MFS_dom"/>
</dbReference>
<comment type="subcellular location">
    <subcellularLocation>
        <location evidence="1">Membrane</location>
        <topology evidence="1">Multi-pass membrane protein</topology>
    </subcellularLocation>
</comment>
<evidence type="ECO:0000256" key="1">
    <source>
        <dbReference type="ARBA" id="ARBA00004141"/>
    </source>
</evidence>
<dbReference type="FunCoup" id="A0A4S2MK19">
    <property type="interactions" value="59"/>
</dbReference>
<dbReference type="InParanoid" id="A0A4S2MK19"/>
<feature type="region of interest" description="Disordered" evidence="6">
    <location>
        <begin position="249"/>
        <end position="292"/>
    </location>
</feature>
<feature type="compositionally biased region" description="Polar residues" evidence="6">
    <location>
        <begin position="608"/>
        <end position="617"/>
    </location>
</feature>
<evidence type="ECO:0000256" key="2">
    <source>
        <dbReference type="ARBA" id="ARBA00022448"/>
    </source>
</evidence>
<feature type="transmembrane region" description="Helical" evidence="7">
    <location>
        <begin position="418"/>
        <end position="440"/>
    </location>
</feature>
<dbReference type="InterPro" id="IPR011701">
    <property type="entry name" value="MFS"/>
</dbReference>
<name>A0A4S2MK19_9PEZI</name>
<dbReference type="AlphaFoldDB" id="A0A4S2MK19"/>
<feature type="transmembrane region" description="Helical" evidence="7">
    <location>
        <begin position="447"/>
        <end position="467"/>
    </location>
</feature>
<dbReference type="SUPFAM" id="SSF103473">
    <property type="entry name" value="MFS general substrate transporter"/>
    <property type="match status" value="1"/>
</dbReference>
<feature type="transmembrane region" description="Helical" evidence="7">
    <location>
        <begin position="92"/>
        <end position="109"/>
    </location>
</feature>
<dbReference type="GO" id="GO:0016020">
    <property type="term" value="C:membrane"/>
    <property type="evidence" value="ECO:0007669"/>
    <property type="project" value="UniProtKB-SubCell"/>
</dbReference>
<organism evidence="9 10">
    <name type="scientific">Ascodesmis nigricans</name>
    <dbReference type="NCBI Taxonomy" id="341454"/>
    <lineage>
        <taxon>Eukaryota</taxon>
        <taxon>Fungi</taxon>
        <taxon>Dikarya</taxon>
        <taxon>Ascomycota</taxon>
        <taxon>Pezizomycotina</taxon>
        <taxon>Pezizomycetes</taxon>
        <taxon>Pezizales</taxon>
        <taxon>Ascodesmidaceae</taxon>
        <taxon>Ascodesmis</taxon>
    </lineage>
</organism>
<evidence type="ECO:0000259" key="8">
    <source>
        <dbReference type="PROSITE" id="PS50850"/>
    </source>
</evidence>
<dbReference type="InterPro" id="IPR036259">
    <property type="entry name" value="MFS_trans_sf"/>
</dbReference>
<dbReference type="EMBL" id="ML220158">
    <property type="protein sequence ID" value="TGZ77165.1"/>
    <property type="molecule type" value="Genomic_DNA"/>
</dbReference>
<dbReference type="GO" id="GO:0022857">
    <property type="term" value="F:transmembrane transporter activity"/>
    <property type="evidence" value="ECO:0007669"/>
    <property type="project" value="InterPro"/>
</dbReference>
<keyword evidence="4 7" id="KW-1133">Transmembrane helix</keyword>
<keyword evidence="5 7" id="KW-0472">Membrane</keyword>
<feature type="transmembrane region" description="Helical" evidence="7">
    <location>
        <begin position="192"/>
        <end position="216"/>
    </location>
</feature>
<accession>A0A4S2MK19</accession>
<sequence length="623" mass="68367">MASTNPRNNRKPVKPFPTRQMFILALCRICEPISFTSIFPYIYQMIDSFGITDNKNEIGIYAGMVTSAFAFAEFSTGMMWGRLSDRIGRKPVLIGGLVGTLISNAMFGFAKSFPIALVARALGGGLNGNIGVIQTTVAEIVREKEHQPRAFAIMPFIWCLGSIIGPSIGGLLAEPTRFYPNIFPPGGLLEEYPYLLPNMVASIILVLGILNGILFLEESHDVLKHKRDYGRELGQKILKFFSCRSRQRKYEGPDSYESPRAEETDPLLDRSENNTAYSTAGSSSTEEDDGIATPKGAGVTRIFTRPVVAIIISYGILAYHGMGFEQNMPVFLSTPRAEYPHHLIKFTGGLGMNTQTIGFILSMQGIFSMIAQFFFFPPLARYFGVLTLYKFVMFTFPLSYIMVPYLDFLPESLQLTGIYFVLAIKIIWTVIAYPCNAILLTNSTPSLLVLGAINGIAASCASFARTFSPTITGMIYSAGLDIGVVGLSWWCNALVCVIGGLQCLMMKREDFEGQHDEELEQTLDPEDVERIAVKASVRSAVPITSAEVAVDDYGLVVQAVDGEIANLSKSYGRGFSISRRPRGAPIANTAGEGISYRGFMRDRRGSAQRGSISTTTRAGIEDQ</sequence>
<feature type="transmembrane region" description="Helical" evidence="7">
    <location>
        <begin position="150"/>
        <end position="172"/>
    </location>
</feature>
<feature type="transmembrane region" description="Helical" evidence="7">
    <location>
        <begin position="21"/>
        <end position="43"/>
    </location>
</feature>
<evidence type="ECO:0000256" key="3">
    <source>
        <dbReference type="ARBA" id="ARBA00022692"/>
    </source>
</evidence>
<proteinExistence type="predicted"/>
<feature type="compositionally biased region" description="Basic and acidic residues" evidence="6">
    <location>
        <begin position="249"/>
        <end position="272"/>
    </location>
</feature>
<dbReference type="CDD" id="cd17330">
    <property type="entry name" value="MFS_SLC46_TetA_like"/>
    <property type="match status" value="1"/>
</dbReference>
<dbReference type="Pfam" id="PF07690">
    <property type="entry name" value="MFS_1"/>
    <property type="match status" value="1"/>
</dbReference>
<feature type="transmembrane region" description="Helical" evidence="7">
    <location>
        <begin position="58"/>
        <end position="80"/>
    </location>
</feature>
<dbReference type="PANTHER" id="PTHR23504">
    <property type="entry name" value="MAJOR FACILITATOR SUPERFAMILY DOMAIN-CONTAINING PROTEIN 10"/>
    <property type="match status" value="1"/>
</dbReference>
<keyword evidence="2" id="KW-0813">Transport</keyword>
<evidence type="ECO:0000256" key="7">
    <source>
        <dbReference type="SAM" id="Phobius"/>
    </source>
</evidence>
<keyword evidence="3 7" id="KW-0812">Transmembrane</keyword>
<feature type="transmembrane region" description="Helical" evidence="7">
    <location>
        <begin position="487"/>
        <end position="505"/>
    </location>
</feature>
<feature type="transmembrane region" description="Helical" evidence="7">
    <location>
        <begin position="388"/>
        <end position="406"/>
    </location>
</feature>
<feature type="compositionally biased region" description="Polar residues" evidence="6">
    <location>
        <begin position="273"/>
        <end position="284"/>
    </location>
</feature>
<reference evidence="9 10" key="1">
    <citation type="submission" date="2019-04" db="EMBL/GenBank/DDBJ databases">
        <title>Comparative genomics and transcriptomics to analyze fruiting body development in filamentous ascomycetes.</title>
        <authorList>
            <consortium name="DOE Joint Genome Institute"/>
            <person name="Lutkenhaus R."/>
            <person name="Traeger S."/>
            <person name="Breuer J."/>
            <person name="Kuo A."/>
            <person name="Lipzen A."/>
            <person name="Pangilinan J."/>
            <person name="Dilworth D."/>
            <person name="Sandor L."/>
            <person name="Poggeler S."/>
            <person name="Barry K."/>
            <person name="Grigoriev I.V."/>
            <person name="Nowrousian M."/>
        </authorList>
    </citation>
    <scope>NUCLEOTIDE SEQUENCE [LARGE SCALE GENOMIC DNA]</scope>
    <source>
        <strain evidence="9 10">CBS 389.68</strain>
    </source>
</reference>
<evidence type="ECO:0000256" key="4">
    <source>
        <dbReference type="ARBA" id="ARBA00022989"/>
    </source>
</evidence>
<dbReference type="PANTHER" id="PTHR23504:SF15">
    <property type="entry name" value="MAJOR FACILITATOR SUPERFAMILY (MFS) PROFILE DOMAIN-CONTAINING PROTEIN"/>
    <property type="match status" value="1"/>
</dbReference>
<dbReference type="PROSITE" id="PS50850">
    <property type="entry name" value="MFS"/>
    <property type="match status" value="1"/>
</dbReference>
<evidence type="ECO:0000256" key="6">
    <source>
        <dbReference type="SAM" id="MobiDB-lite"/>
    </source>
</evidence>
<evidence type="ECO:0000256" key="5">
    <source>
        <dbReference type="ARBA" id="ARBA00023136"/>
    </source>
</evidence>
<keyword evidence="10" id="KW-1185">Reference proteome</keyword>
<evidence type="ECO:0000313" key="9">
    <source>
        <dbReference type="EMBL" id="TGZ77165.1"/>
    </source>
</evidence>
<dbReference type="OrthoDB" id="10262656at2759"/>
<feature type="transmembrane region" description="Helical" evidence="7">
    <location>
        <begin position="115"/>
        <end position="138"/>
    </location>
</feature>
<dbReference type="Gene3D" id="1.20.1250.20">
    <property type="entry name" value="MFS general substrate transporter like domains"/>
    <property type="match status" value="1"/>
</dbReference>
<feature type="region of interest" description="Disordered" evidence="6">
    <location>
        <begin position="599"/>
        <end position="623"/>
    </location>
</feature>
<feature type="transmembrane region" description="Helical" evidence="7">
    <location>
        <begin position="356"/>
        <end position="376"/>
    </location>
</feature>
<evidence type="ECO:0000313" key="10">
    <source>
        <dbReference type="Proteomes" id="UP000298138"/>
    </source>
</evidence>
<gene>
    <name evidence="9" type="ORF">EX30DRAFT_323964</name>
</gene>
<feature type="transmembrane region" description="Helical" evidence="7">
    <location>
        <begin position="302"/>
        <end position="322"/>
    </location>
</feature>
<dbReference type="Proteomes" id="UP000298138">
    <property type="component" value="Unassembled WGS sequence"/>
</dbReference>
<protein>
    <submittedName>
        <fullName evidence="9">MFS general substrate transporter</fullName>
    </submittedName>
</protein>
<feature type="domain" description="Major facilitator superfamily (MFS) profile" evidence="8">
    <location>
        <begin position="20"/>
        <end position="511"/>
    </location>
</feature>